<keyword evidence="1 2" id="KW-0732">Signal</keyword>
<feature type="signal peptide" evidence="2">
    <location>
        <begin position="1"/>
        <end position="28"/>
    </location>
</feature>
<dbReference type="Pfam" id="PF02412">
    <property type="entry name" value="TSP_3"/>
    <property type="match status" value="1"/>
</dbReference>
<name>A0A077MGA4_9MICO</name>
<protein>
    <submittedName>
        <fullName evidence="3">Uncharacterized protein</fullName>
    </submittedName>
</protein>
<dbReference type="Gene3D" id="4.10.1080.10">
    <property type="entry name" value="TSP type-3 repeat"/>
    <property type="match status" value="1"/>
</dbReference>
<dbReference type="AlphaFoldDB" id="A0A077MGA4"/>
<reference evidence="3 4" key="1">
    <citation type="journal article" date="2013" name="ISME J.">
        <title>A metabolic model for members of the genus Tetrasphaera involved in enhanced biological phosphorus removal.</title>
        <authorList>
            <person name="Kristiansen R."/>
            <person name="Nguyen H.T.T."/>
            <person name="Saunders A.M."/>
            <person name="Nielsen J.L."/>
            <person name="Wimmer R."/>
            <person name="Le V.Q."/>
            <person name="McIlroy S.J."/>
            <person name="Petrovski S."/>
            <person name="Seviour R.J."/>
            <person name="Calteau A."/>
            <person name="Nielsen K.L."/>
            <person name="Nielsen P.H."/>
        </authorList>
    </citation>
    <scope>NUCLEOTIDE SEQUENCE [LARGE SCALE GENOMIC DNA]</scope>
    <source>
        <strain evidence="3 4">Ben 74</strain>
    </source>
</reference>
<dbReference type="InterPro" id="IPR028974">
    <property type="entry name" value="TSP_type-3_rpt"/>
</dbReference>
<dbReference type="GO" id="GO:0007155">
    <property type="term" value="P:cell adhesion"/>
    <property type="evidence" value="ECO:0007669"/>
    <property type="project" value="InterPro"/>
</dbReference>
<proteinExistence type="predicted"/>
<dbReference type="GO" id="GO:0005509">
    <property type="term" value="F:calcium ion binding"/>
    <property type="evidence" value="ECO:0007669"/>
    <property type="project" value="InterPro"/>
</dbReference>
<evidence type="ECO:0000256" key="2">
    <source>
        <dbReference type="SAM" id="SignalP"/>
    </source>
</evidence>
<evidence type="ECO:0000256" key="1">
    <source>
        <dbReference type="ARBA" id="ARBA00022729"/>
    </source>
</evidence>
<sequence length="373" mass="38270">MRRISPYRGIALALLSACSLLLAYPAPAAAVTPLTFSSTPSLAEGDQDDDGIPDDQDACPTEAGTAAYDGCPAPDSDGDGFADDVDQCPYDWGSADYNGCPIPDSDGDGVTDDLDQCPSDPGEYTNNGCPYWPDPDTDGDGLSDPSDACPADWGPLENGGCPWPDSDGDGVFDNDDVCPWTYGDPANYGCPASPADSDSDGVDDASDHCVYEPGTMANNGCPEPVAVPAPTFADKCGTANDGVVIPSAVGVDYAVNGVATSPGTVTASGSVSVSAVAAFGYTLAAETTAWSKTFTATPCPRVGNVSVTSPAKDRVKIVNREAKAMTLVFGTRSVPVPANSSRTITVVAPRITWTAVWGFAPRLLPRTGALVVT</sequence>
<evidence type="ECO:0000313" key="4">
    <source>
        <dbReference type="Proteomes" id="UP000035720"/>
    </source>
</evidence>
<dbReference type="Proteomes" id="UP000035720">
    <property type="component" value="Unassembled WGS sequence"/>
</dbReference>
<keyword evidence="4" id="KW-1185">Reference proteome</keyword>
<dbReference type="RefSeq" id="WP_048547214.1">
    <property type="nucleotide sequence ID" value="NZ_HF571038.1"/>
</dbReference>
<comment type="caution">
    <text evidence="3">The sequence shown here is derived from an EMBL/GenBank/DDBJ whole genome shotgun (WGS) entry which is preliminary data.</text>
</comment>
<dbReference type="InterPro" id="IPR003367">
    <property type="entry name" value="Thrombospondin_3-like_rpt"/>
</dbReference>
<organism evidence="3 4">
    <name type="scientific">Nostocoides jenkinsii Ben 74</name>
    <dbReference type="NCBI Taxonomy" id="1193518"/>
    <lineage>
        <taxon>Bacteria</taxon>
        <taxon>Bacillati</taxon>
        <taxon>Actinomycetota</taxon>
        <taxon>Actinomycetes</taxon>
        <taxon>Micrococcales</taxon>
        <taxon>Intrasporangiaceae</taxon>
        <taxon>Nostocoides</taxon>
    </lineage>
</organism>
<dbReference type="STRING" id="1193518.BN13_770025"/>
<gene>
    <name evidence="3" type="ORF">BN13_770025</name>
</gene>
<feature type="chain" id="PRO_5038682339" evidence="2">
    <location>
        <begin position="29"/>
        <end position="373"/>
    </location>
</feature>
<accession>A0A077MGA4</accession>
<evidence type="ECO:0000313" key="3">
    <source>
        <dbReference type="EMBL" id="CCI54588.1"/>
    </source>
</evidence>
<dbReference type="EMBL" id="CAJC01000191">
    <property type="protein sequence ID" value="CCI54588.1"/>
    <property type="molecule type" value="Genomic_DNA"/>
</dbReference>